<dbReference type="Pfam" id="PF04124">
    <property type="entry name" value="Dor1"/>
    <property type="match status" value="1"/>
</dbReference>
<evidence type="ECO:0000256" key="8">
    <source>
        <dbReference type="ARBA" id="ARBA00031347"/>
    </source>
</evidence>
<dbReference type="GO" id="GO:0017119">
    <property type="term" value="C:Golgi transport complex"/>
    <property type="evidence" value="ECO:0007669"/>
    <property type="project" value="InterPro"/>
</dbReference>
<dbReference type="AlphaFoldDB" id="A0A8K0H8W3"/>
<protein>
    <recommendedName>
        <fullName evidence="3">Conserved oligomeric Golgi complex subunit 8</fullName>
    </recommendedName>
    <alternativeName>
        <fullName evidence="8">Component of oligomeric Golgi complex 8</fullName>
    </alternativeName>
</protein>
<dbReference type="PANTHER" id="PTHR21311:SF0">
    <property type="entry name" value="CONSERVED OLIGOMERIC GOLGI COMPLEX SUBUNIT 8"/>
    <property type="match status" value="1"/>
</dbReference>
<dbReference type="OrthoDB" id="417697at2759"/>
<dbReference type="InterPro" id="IPR029063">
    <property type="entry name" value="SAM-dependent_MTases_sf"/>
</dbReference>
<keyword evidence="6" id="KW-0333">Golgi apparatus</keyword>
<proteinExistence type="inferred from homology"/>
<evidence type="ECO:0000259" key="10">
    <source>
        <dbReference type="Pfam" id="PF08242"/>
    </source>
</evidence>
<dbReference type="InterPro" id="IPR013217">
    <property type="entry name" value="Methyltransf_12"/>
</dbReference>
<evidence type="ECO:0000256" key="2">
    <source>
        <dbReference type="ARBA" id="ARBA00006419"/>
    </source>
</evidence>
<name>A0A8K0H8W3_9ROSA</name>
<keyword evidence="7" id="KW-0472">Membrane</keyword>
<dbReference type="GO" id="GO:0000139">
    <property type="term" value="C:Golgi membrane"/>
    <property type="evidence" value="ECO:0007669"/>
    <property type="project" value="UniProtKB-SubCell"/>
</dbReference>
<accession>A0A8K0H8W3</accession>
<evidence type="ECO:0000256" key="6">
    <source>
        <dbReference type="ARBA" id="ARBA00023034"/>
    </source>
</evidence>
<dbReference type="Pfam" id="PF10294">
    <property type="entry name" value="Methyltransf_16"/>
    <property type="match status" value="1"/>
</dbReference>
<dbReference type="PANTHER" id="PTHR21311">
    <property type="entry name" value="CONSERVED OLIGOMERIC GOLGI COMPLEX COMPONENT 8"/>
    <property type="match status" value="1"/>
</dbReference>
<evidence type="ECO:0000313" key="11">
    <source>
        <dbReference type="EMBL" id="KAF3447555.1"/>
    </source>
</evidence>
<dbReference type="InterPro" id="IPR019410">
    <property type="entry name" value="Methyltransf_16"/>
</dbReference>
<comment type="subcellular location">
    <subcellularLocation>
        <location evidence="1">Golgi apparatus membrane</location>
        <topology evidence="1">Peripheral membrane protein</topology>
    </subcellularLocation>
</comment>
<evidence type="ECO:0000256" key="1">
    <source>
        <dbReference type="ARBA" id="ARBA00004395"/>
    </source>
</evidence>
<evidence type="ECO:0000256" key="4">
    <source>
        <dbReference type="ARBA" id="ARBA00022448"/>
    </source>
</evidence>
<keyword evidence="12" id="KW-1185">Reference proteome</keyword>
<dbReference type="Gene3D" id="3.40.50.150">
    <property type="entry name" value="Vaccinia Virus protein VP39"/>
    <property type="match status" value="2"/>
</dbReference>
<dbReference type="SUPFAM" id="SSF74788">
    <property type="entry name" value="Cullin repeat-like"/>
    <property type="match status" value="1"/>
</dbReference>
<dbReference type="CDD" id="cd02440">
    <property type="entry name" value="AdoMet_MTases"/>
    <property type="match status" value="2"/>
</dbReference>
<dbReference type="GO" id="GO:0015031">
    <property type="term" value="P:protein transport"/>
    <property type="evidence" value="ECO:0007669"/>
    <property type="project" value="UniProtKB-KW"/>
</dbReference>
<organism evidence="11 12">
    <name type="scientific">Rhamnella rubrinervis</name>
    <dbReference type="NCBI Taxonomy" id="2594499"/>
    <lineage>
        <taxon>Eukaryota</taxon>
        <taxon>Viridiplantae</taxon>
        <taxon>Streptophyta</taxon>
        <taxon>Embryophyta</taxon>
        <taxon>Tracheophyta</taxon>
        <taxon>Spermatophyta</taxon>
        <taxon>Magnoliopsida</taxon>
        <taxon>eudicotyledons</taxon>
        <taxon>Gunneridae</taxon>
        <taxon>Pentapetalae</taxon>
        <taxon>rosids</taxon>
        <taxon>fabids</taxon>
        <taxon>Rosales</taxon>
        <taxon>Rhamnaceae</taxon>
        <taxon>rhamnoid group</taxon>
        <taxon>Rhamneae</taxon>
        <taxon>Rhamnella</taxon>
    </lineage>
</organism>
<dbReference type="Pfam" id="PF08242">
    <property type="entry name" value="Methyltransf_12"/>
    <property type="match status" value="1"/>
</dbReference>
<evidence type="ECO:0000256" key="5">
    <source>
        <dbReference type="ARBA" id="ARBA00022927"/>
    </source>
</evidence>
<feature type="region of interest" description="Disordered" evidence="9">
    <location>
        <begin position="556"/>
        <end position="579"/>
    </location>
</feature>
<evidence type="ECO:0000256" key="3">
    <source>
        <dbReference type="ARBA" id="ARBA00020983"/>
    </source>
</evidence>
<evidence type="ECO:0000313" key="12">
    <source>
        <dbReference type="Proteomes" id="UP000796880"/>
    </source>
</evidence>
<feature type="domain" description="Methyltransferase type 12" evidence="10">
    <location>
        <begin position="646"/>
        <end position="742"/>
    </location>
</feature>
<dbReference type="GO" id="GO:0006891">
    <property type="term" value="P:intra-Golgi vesicle-mediated transport"/>
    <property type="evidence" value="ECO:0007669"/>
    <property type="project" value="TreeGrafter"/>
</dbReference>
<dbReference type="EMBL" id="VOIH02000005">
    <property type="protein sequence ID" value="KAF3447555.1"/>
    <property type="molecule type" value="Genomic_DNA"/>
</dbReference>
<keyword evidence="4" id="KW-0813">Transport</keyword>
<evidence type="ECO:0000256" key="7">
    <source>
        <dbReference type="ARBA" id="ARBA00023136"/>
    </source>
</evidence>
<gene>
    <name evidence="11" type="ORF">FNV43_RR12741</name>
</gene>
<comment type="similarity">
    <text evidence="2">Belongs to the COG8 family.</text>
</comment>
<reference evidence="11" key="1">
    <citation type="submission" date="2020-03" db="EMBL/GenBank/DDBJ databases">
        <title>A high-quality chromosome-level genome assembly of a woody plant with both climbing and erect habits, Rhamnella rubrinervis.</title>
        <authorList>
            <person name="Lu Z."/>
            <person name="Yang Y."/>
            <person name="Zhu X."/>
            <person name="Sun Y."/>
        </authorList>
    </citation>
    <scope>NUCLEOTIDE SEQUENCE</scope>
    <source>
        <strain evidence="11">BYM</strain>
        <tissue evidence="11">Leaf</tissue>
    </source>
</reference>
<evidence type="ECO:0000256" key="9">
    <source>
        <dbReference type="SAM" id="MobiDB-lite"/>
    </source>
</evidence>
<keyword evidence="5" id="KW-0653">Protein transport</keyword>
<sequence>MESENAPEETSTVGSLLPLASVSQQPYVSELLSFTLDRLHKEPELLRVDAERIRRQMQEVAVGNYRAFIAAADALLAIREEVSSIDKHLESLFGIYFDLNASYYKSEFGLILVTDFRKEEDEPKLLANHSTLLDLLEIPQLMDTYMCKKWKLCEALDLEAFVCKLSTMHPKLPVIQALAAEVGQITQSLLSQLLQKLRSNIQLPDCLRFIGYLRRIGVFSEYEIVCRYNDLCFCVSEMREAWLTGILEDLDQRNAYEYLKGMINCHRMHLFDVVNQYRAIFAGDTSGSEENYDGGLLFSWAMHQITSHLKTLKVMLPKITEGGSLSNILDQCMVILFLLHMVTEPKPLIQICLAILCHIGRILCNGAWLGWTGFSGLLPSLFEEAVLNLFSKNMSTAVENFQLVLDSHRWVPLPAVGFPANSVGEDTQEEVTPPSYLMEHPPLAVFVNGVSAAMNDLRPCAPVSLKHVLAQELIKGLQAVSDSLLRYNTTRMLRENETGLFLSLCRAFIEVAYPHCATCFSRCYPGGASLIMDAKNLCDGIGRLLTVSSTKEVPKPDVNANAIEEKSPPPPPLQTDETPSAPVSLGKLWLLMCRMVQKKGKQLLVYRYTLLLPMESPNSGEFFKDRHYLDKEWGRYFIGTGRKVILEVGCGAGNTIFPLVATYPDVFVYACDFSPRAVNLVKTHKDFTEAHVSAFVCDLTVDDLTDHIPPSSVDIVTMIFVLSAVAPEKMPLVLQNVQKFLSQMVMCCFDYATGDLAQERLICKDQKISENFYVRGDGTRAFYFSNEFLTSVFKENGFDVEEIGLCCKQVENRSRELVMNRRWIQAVFHLSDGTNFAVNSEAAIQAKENIVNKAENDVEVDISDGVAAEMFGDMPSSDNEITEINHGDYNFKIKMLSKVYQHTCKSTGKRVLELGCGCVGICSMIAANFADYVMATDGDTKAIELLNQNVASNLRPPILDKMMTRRLEWGNRDNIEAIKEVNNGGFDVIIGTDVTYVAEAISPLFATARELISTGGGTAKDQGPALILCHIVRQVDEASMLSTALQFGFRLVDRWPSGISTSPLLGIINSWFPDNNSICIPNTALNILYFCTE</sequence>
<comment type="caution">
    <text evidence="11">The sequence shown here is derived from an EMBL/GenBank/DDBJ whole genome shotgun (WGS) entry which is preliminary data.</text>
</comment>
<dbReference type="InterPro" id="IPR016159">
    <property type="entry name" value="Cullin_repeat-like_dom_sf"/>
</dbReference>
<dbReference type="InterPro" id="IPR007255">
    <property type="entry name" value="COG8"/>
</dbReference>
<dbReference type="Proteomes" id="UP000796880">
    <property type="component" value="Unassembled WGS sequence"/>
</dbReference>
<dbReference type="SUPFAM" id="SSF53335">
    <property type="entry name" value="S-adenosyl-L-methionine-dependent methyltransferases"/>
    <property type="match status" value="2"/>
</dbReference>